<accession>A0A016SY73</accession>
<sequence length="96" mass="11252">MRRKLLHLPVGQVGRTDVLLQNVALSMHFIQEWSQTCLWHRLEFCRVHSACHESLFLPAGALKPCITIQIGLVFNRRHRLNKRSTTQSVKMQHRQL</sequence>
<name>A0A016SY73_9BILA</name>
<proteinExistence type="predicted"/>
<protein>
    <submittedName>
        <fullName evidence="1">Uncharacterized protein</fullName>
    </submittedName>
</protein>
<dbReference type="Proteomes" id="UP000024635">
    <property type="component" value="Unassembled WGS sequence"/>
</dbReference>
<organism evidence="1 2">
    <name type="scientific">Ancylostoma ceylanicum</name>
    <dbReference type="NCBI Taxonomy" id="53326"/>
    <lineage>
        <taxon>Eukaryota</taxon>
        <taxon>Metazoa</taxon>
        <taxon>Ecdysozoa</taxon>
        <taxon>Nematoda</taxon>
        <taxon>Chromadorea</taxon>
        <taxon>Rhabditida</taxon>
        <taxon>Rhabditina</taxon>
        <taxon>Rhabditomorpha</taxon>
        <taxon>Strongyloidea</taxon>
        <taxon>Ancylostomatidae</taxon>
        <taxon>Ancylostomatinae</taxon>
        <taxon>Ancylostoma</taxon>
    </lineage>
</organism>
<reference evidence="2" key="1">
    <citation type="journal article" date="2015" name="Nat. Genet.">
        <title>The genome and transcriptome of the zoonotic hookworm Ancylostoma ceylanicum identify infection-specific gene families.</title>
        <authorList>
            <person name="Schwarz E.M."/>
            <person name="Hu Y."/>
            <person name="Antoshechkin I."/>
            <person name="Miller M.M."/>
            <person name="Sternberg P.W."/>
            <person name="Aroian R.V."/>
        </authorList>
    </citation>
    <scope>NUCLEOTIDE SEQUENCE</scope>
    <source>
        <strain evidence="2">HY135</strain>
    </source>
</reference>
<evidence type="ECO:0000313" key="1">
    <source>
        <dbReference type="EMBL" id="EYB95683.1"/>
    </source>
</evidence>
<evidence type="ECO:0000313" key="2">
    <source>
        <dbReference type="Proteomes" id="UP000024635"/>
    </source>
</evidence>
<keyword evidence="2" id="KW-1185">Reference proteome</keyword>
<dbReference type="AlphaFoldDB" id="A0A016SY73"/>
<dbReference type="EMBL" id="JARK01001493">
    <property type="protein sequence ID" value="EYB95683.1"/>
    <property type="molecule type" value="Genomic_DNA"/>
</dbReference>
<gene>
    <name evidence="1" type="primary">Acey_s0157.g3212</name>
    <name evidence="1" type="ORF">Y032_0157g3212</name>
</gene>
<comment type="caution">
    <text evidence="1">The sequence shown here is derived from an EMBL/GenBank/DDBJ whole genome shotgun (WGS) entry which is preliminary data.</text>
</comment>